<evidence type="ECO:0000313" key="2">
    <source>
        <dbReference type="Proteomes" id="UP000002384"/>
    </source>
</evidence>
<sequence>MTFNINYDQDVDAVYIRIENKTVLDFEQIAEGIIIEYDQDNHAVGIELFAVKTLNSERLARLMPLLPEGFKELIAEIVPKIPSLLTI</sequence>
<protein>
    <recommendedName>
        <fullName evidence="3">DUF2283 domain-containing protein</fullName>
    </recommendedName>
</protein>
<accession>B7KG93</accession>
<dbReference type="Pfam" id="PF10049">
    <property type="entry name" value="DUF2283"/>
    <property type="match status" value="1"/>
</dbReference>
<evidence type="ECO:0008006" key="3">
    <source>
        <dbReference type="Google" id="ProtNLM"/>
    </source>
</evidence>
<keyword evidence="2" id="KW-1185">Reference proteome</keyword>
<name>B7KG93_GLOC7</name>
<dbReference type="HOGENOM" id="CLU_166740_0_1_3"/>
<dbReference type="RefSeq" id="WP_015954170.1">
    <property type="nucleotide sequence ID" value="NC_011729.1"/>
</dbReference>
<organism evidence="1 2">
    <name type="scientific">Gloeothece citriformis (strain PCC 7424)</name>
    <name type="common">Cyanothece sp. (strain PCC 7424)</name>
    <dbReference type="NCBI Taxonomy" id="65393"/>
    <lineage>
        <taxon>Bacteria</taxon>
        <taxon>Bacillati</taxon>
        <taxon>Cyanobacteriota</taxon>
        <taxon>Cyanophyceae</taxon>
        <taxon>Oscillatoriophycideae</taxon>
        <taxon>Chroococcales</taxon>
        <taxon>Aphanothecaceae</taxon>
        <taxon>Gloeothece</taxon>
        <taxon>Gloeothece citriformis</taxon>
    </lineage>
</organism>
<reference evidence="2" key="1">
    <citation type="journal article" date="2011" name="MBio">
        <title>Novel metabolic attributes of the genus Cyanothece, comprising a group of unicellular nitrogen-fixing Cyanobacteria.</title>
        <authorList>
            <person name="Bandyopadhyay A."/>
            <person name="Elvitigala T."/>
            <person name="Welsh E."/>
            <person name="Stockel J."/>
            <person name="Liberton M."/>
            <person name="Min H."/>
            <person name="Sherman L.A."/>
            <person name="Pakrasi H.B."/>
        </authorList>
    </citation>
    <scope>NUCLEOTIDE SEQUENCE [LARGE SCALE GENOMIC DNA]</scope>
    <source>
        <strain evidence="2">PCC 7424</strain>
    </source>
</reference>
<dbReference type="Proteomes" id="UP000002384">
    <property type="component" value="Chromosome"/>
</dbReference>
<dbReference type="KEGG" id="cyc:PCC7424_2137"/>
<dbReference type="OrthoDB" id="427234at2"/>
<proteinExistence type="predicted"/>
<evidence type="ECO:0000313" key="1">
    <source>
        <dbReference type="EMBL" id="ACK70564.1"/>
    </source>
</evidence>
<dbReference type="AlphaFoldDB" id="B7KG93"/>
<dbReference type="InterPro" id="IPR019270">
    <property type="entry name" value="DUF2283"/>
</dbReference>
<dbReference type="EMBL" id="CP001291">
    <property type="protein sequence ID" value="ACK70564.1"/>
    <property type="molecule type" value="Genomic_DNA"/>
</dbReference>
<gene>
    <name evidence="1" type="ordered locus">PCC7424_2137</name>
</gene>